<dbReference type="AlphaFoldDB" id="W4KPV0"/>
<dbReference type="InParanoid" id="W4KPV0"/>
<evidence type="ECO:0000256" key="1">
    <source>
        <dbReference type="SAM" id="MobiDB-lite"/>
    </source>
</evidence>
<keyword evidence="4" id="KW-1185">Reference proteome</keyword>
<name>W4KPV0_HETIT</name>
<dbReference type="STRING" id="747525.W4KPV0"/>
<evidence type="ECO:0000256" key="2">
    <source>
        <dbReference type="SAM" id="Phobius"/>
    </source>
</evidence>
<feature type="transmembrane region" description="Helical" evidence="2">
    <location>
        <begin position="227"/>
        <end position="250"/>
    </location>
</feature>
<protein>
    <submittedName>
        <fullName evidence="3">Uncharacterized protein</fullName>
    </submittedName>
</protein>
<sequence length="403" mass="42683">MLARRIEMESEVSRCAVLSGGSSPFQLLIMPIFGSQRVFEMPSSAFNNGKGSFKTQLALPKGQQFLITMFSNSVVGDISQLLTVGAPTGASCNTTDPGVEFNYQLDSALQQCRTFLFDGYSSAVQPVKIIAMIPGGNATTLSPQKGLAQFEWTANVKSGTSMVFVMSDANGRLGGVSDVRVVGATNDATCLNSDSPSSTAQPVPSATSPAEAANTSPSTTTFSGTTIAAVVAGGLVGTIAICSVVIFFVFRRRRRFRDDNKGQFMEFQEHHDGSAPMNGGRLEPDPFVAALPRPTSTNYSPGAPSSSTNLISPLPSLTMGSPYSTVPPVPTSKAAMIRAANERNRPSRYLIHTDAADDIIPDESDIIELPPQYSESRRPILGLTIPDIPGSSSNIPHPHPPPP</sequence>
<dbReference type="GeneID" id="20674560"/>
<accession>W4KPV0</accession>
<reference evidence="3 4" key="1">
    <citation type="journal article" date="2012" name="New Phytol.">
        <title>Insight into trade-off between wood decay and parasitism from the genome of a fungal forest pathogen.</title>
        <authorList>
            <person name="Olson A."/>
            <person name="Aerts A."/>
            <person name="Asiegbu F."/>
            <person name="Belbahri L."/>
            <person name="Bouzid O."/>
            <person name="Broberg A."/>
            <person name="Canback B."/>
            <person name="Coutinho P.M."/>
            <person name="Cullen D."/>
            <person name="Dalman K."/>
            <person name="Deflorio G."/>
            <person name="van Diepen L.T."/>
            <person name="Dunand C."/>
            <person name="Duplessis S."/>
            <person name="Durling M."/>
            <person name="Gonthier P."/>
            <person name="Grimwood J."/>
            <person name="Fossdal C.G."/>
            <person name="Hansson D."/>
            <person name="Henrissat B."/>
            <person name="Hietala A."/>
            <person name="Himmelstrand K."/>
            <person name="Hoffmeister D."/>
            <person name="Hogberg N."/>
            <person name="James T.Y."/>
            <person name="Karlsson M."/>
            <person name="Kohler A."/>
            <person name="Kues U."/>
            <person name="Lee Y.H."/>
            <person name="Lin Y.C."/>
            <person name="Lind M."/>
            <person name="Lindquist E."/>
            <person name="Lombard V."/>
            <person name="Lucas S."/>
            <person name="Lunden K."/>
            <person name="Morin E."/>
            <person name="Murat C."/>
            <person name="Park J."/>
            <person name="Raffaello T."/>
            <person name="Rouze P."/>
            <person name="Salamov A."/>
            <person name="Schmutz J."/>
            <person name="Solheim H."/>
            <person name="Stahlberg J."/>
            <person name="Velez H."/>
            <person name="de Vries R.P."/>
            <person name="Wiebenga A."/>
            <person name="Woodward S."/>
            <person name="Yakovlev I."/>
            <person name="Garbelotto M."/>
            <person name="Martin F."/>
            <person name="Grigoriev I.V."/>
            <person name="Stenlid J."/>
        </authorList>
    </citation>
    <scope>NUCLEOTIDE SEQUENCE [LARGE SCALE GENOMIC DNA]</scope>
    <source>
        <strain evidence="3 4">TC 32-1</strain>
    </source>
</reference>
<keyword evidence="2" id="KW-0472">Membrane</keyword>
<feature type="compositionally biased region" description="Polar residues" evidence="1">
    <location>
        <begin position="190"/>
        <end position="208"/>
    </location>
</feature>
<dbReference type="Proteomes" id="UP000030671">
    <property type="component" value="Unassembled WGS sequence"/>
</dbReference>
<keyword evidence="2" id="KW-1133">Transmembrane helix</keyword>
<dbReference type="RefSeq" id="XP_009541318.1">
    <property type="nucleotide sequence ID" value="XM_009543023.1"/>
</dbReference>
<dbReference type="eggNOG" id="ENOG502SKDC">
    <property type="taxonomic scope" value="Eukaryota"/>
</dbReference>
<dbReference type="KEGG" id="hir:HETIRDRAFT_431760"/>
<dbReference type="EMBL" id="KI925454">
    <property type="protein sequence ID" value="ETW87415.1"/>
    <property type="molecule type" value="Genomic_DNA"/>
</dbReference>
<proteinExistence type="predicted"/>
<dbReference type="HOGENOM" id="CLU_033085_1_0_1"/>
<feature type="region of interest" description="Disordered" evidence="1">
    <location>
        <begin position="190"/>
        <end position="220"/>
    </location>
</feature>
<feature type="region of interest" description="Disordered" evidence="1">
    <location>
        <begin position="371"/>
        <end position="403"/>
    </location>
</feature>
<evidence type="ECO:0000313" key="3">
    <source>
        <dbReference type="EMBL" id="ETW87415.1"/>
    </source>
</evidence>
<dbReference type="OrthoDB" id="2591431at2759"/>
<gene>
    <name evidence="3" type="ORF">HETIRDRAFT_431760</name>
</gene>
<keyword evidence="2" id="KW-0812">Transmembrane</keyword>
<organism evidence="3 4">
    <name type="scientific">Heterobasidion irregulare (strain TC 32-1)</name>
    <dbReference type="NCBI Taxonomy" id="747525"/>
    <lineage>
        <taxon>Eukaryota</taxon>
        <taxon>Fungi</taxon>
        <taxon>Dikarya</taxon>
        <taxon>Basidiomycota</taxon>
        <taxon>Agaricomycotina</taxon>
        <taxon>Agaricomycetes</taxon>
        <taxon>Russulales</taxon>
        <taxon>Bondarzewiaceae</taxon>
        <taxon>Heterobasidion</taxon>
        <taxon>Heterobasidion annosum species complex</taxon>
    </lineage>
</organism>
<evidence type="ECO:0000313" key="4">
    <source>
        <dbReference type="Proteomes" id="UP000030671"/>
    </source>
</evidence>